<evidence type="ECO:0000256" key="1">
    <source>
        <dbReference type="ARBA" id="ARBA00023054"/>
    </source>
</evidence>
<reference evidence="2 3" key="1">
    <citation type="journal article" date="2023" name="Life. Sci Alliance">
        <title>Evolutionary insights into 3D genome organization and epigenetic landscape of Vigna mungo.</title>
        <authorList>
            <person name="Junaid A."/>
            <person name="Singh B."/>
            <person name="Bhatia S."/>
        </authorList>
    </citation>
    <scope>NUCLEOTIDE SEQUENCE [LARGE SCALE GENOMIC DNA]</scope>
    <source>
        <strain evidence="2">Urdbean</strain>
    </source>
</reference>
<evidence type="ECO:0000313" key="2">
    <source>
        <dbReference type="EMBL" id="WVY91572.1"/>
    </source>
</evidence>
<keyword evidence="1" id="KW-0175">Coiled coil</keyword>
<proteinExistence type="predicted"/>
<evidence type="ECO:0000313" key="3">
    <source>
        <dbReference type="Proteomes" id="UP001374535"/>
    </source>
</evidence>
<dbReference type="AlphaFoldDB" id="A0AAQ3RG65"/>
<accession>A0AAQ3RG65</accession>
<dbReference type="EMBL" id="CP144690">
    <property type="protein sequence ID" value="WVY91572.1"/>
    <property type="molecule type" value="Genomic_DNA"/>
</dbReference>
<dbReference type="Pfam" id="PF10186">
    <property type="entry name" value="ATG14"/>
    <property type="match status" value="1"/>
</dbReference>
<dbReference type="GO" id="GO:0032991">
    <property type="term" value="C:protein-containing complex"/>
    <property type="evidence" value="ECO:0007669"/>
    <property type="project" value="UniProtKB-ARBA"/>
</dbReference>
<name>A0AAQ3RG65_VIGMU</name>
<dbReference type="GO" id="GO:0005737">
    <property type="term" value="C:cytoplasm"/>
    <property type="evidence" value="ECO:0007669"/>
    <property type="project" value="UniProtKB-ARBA"/>
</dbReference>
<dbReference type="InterPro" id="IPR018791">
    <property type="entry name" value="UV_resistance/autophagy_Atg14"/>
</dbReference>
<sequence>MTRKTSNCAICDNSNQASICSICVNYRLNEYNTSLKLLKGRRDSLYSKLSDVLVRKSYRMDCLVIFLFWGNSVPVSKGTIFGGWLILSEGSVVGYIFPFNQSNGTCGSLGLNSSTTTLPLLLQVQHPLKLSVASILHNPVPSWLSFSGLDYCCLDCWDEEL</sequence>
<gene>
    <name evidence="2" type="ORF">V8G54_037086</name>
</gene>
<organism evidence="2 3">
    <name type="scientific">Vigna mungo</name>
    <name type="common">Black gram</name>
    <name type="synonym">Phaseolus mungo</name>
    <dbReference type="NCBI Taxonomy" id="3915"/>
    <lineage>
        <taxon>Eukaryota</taxon>
        <taxon>Viridiplantae</taxon>
        <taxon>Streptophyta</taxon>
        <taxon>Embryophyta</taxon>
        <taxon>Tracheophyta</taxon>
        <taxon>Spermatophyta</taxon>
        <taxon>Magnoliopsida</taxon>
        <taxon>eudicotyledons</taxon>
        <taxon>Gunneridae</taxon>
        <taxon>Pentapetalae</taxon>
        <taxon>rosids</taxon>
        <taxon>fabids</taxon>
        <taxon>Fabales</taxon>
        <taxon>Fabaceae</taxon>
        <taxon>Papilionoideae</taxon>
        <taxon>50 kb inversion clade</taxon>
        <taxon>NPAAA clade</taxon>
        <taxon>indigoferoid/millettioid clade</taxon>
        <taxon>Phaseoleae</taxon>
        <taxon>Vigna</taxon>
    </lineage>
</organism>
<keyword evidence="3" id="KW-1185">Reference proteome</keyword>
<dbReference type="Proteomes" id="UP001374535">
    <property type="component" value="Chromosome 11"/>
</dbReference>
<protein>
    <submittedName>
        <fullName evidence="2">Uncharacterized protein</fullName>
    </submittedName>
</protein>